<protein>
    <recommendedName>
        <fullName evidence="3">Complex 1 LYR protein domain-containing protein</fullName>
    </recommendedName>
</protein>
<dbReference type="GO" id="GO:1990221">
    <property type="term" value="C:L-cysteine desulfurase complex"/>
    <property type="evidence" value="ECO:0007669"/>
    <property type="project" value="TreeGrafter"/>
</dbReference>
<dbReference type="Pfam" id="PF05347">
    <property type="entry name" value="Complex1_LYR"/>
    <property type="match status" value="1"/>
</dbReference>
<evidence type="ECO:0000313" key="5">
    <source>
        <dbReference type="Proteomes" id="UP000005242"/>
    </source>
</evidence>
<dbReference type="PANTHER" id="PTHR13166:SF7">
    <property type="entry name" value="LYR MOTIF-CONTAINING PROTEIN 4"/>
    <property type="match status" value="1"/>
</dbReference>
<dbReference type="InterPro" id="IPR051522">
    <property type="entry name" value="ISC_assembly_LYR"/>
</dbReference>
<dbReference type="FunCoup" id="I4YGK8">
    <property type="interactions" value="144"/>
</dbReference>
<dbReference type="InterPro" id="IPR045297">
    <property type="entry name" value="Complex1_LYR_LYRM4"/>
</dbReference>
<dbReference type="KEGG" id="wse:WALSEDRAFT_59778"/>
<organism evidence="4 5">
    <name type="scientific">Wallemia mellicola (strain ATCC MYA-4683 / CBS 633.66)</name>
    <name type="common">Wallemia sebi (CBS 633.66)</name>
    <dbReference type="NCBI Taxonomy" id="671144"/>
    <lineage>
        <taxon>Eukaryota</taxon>
        <taxon>Fungi</taxon>
        <taxon>Dikarya</taxon>
        <taxon>Basidiomycota</taxon>
        <taxon>Wallemiomycotina</taxon>
        <taxon>Wallemiomycetes</taxon>
        <taxon>Wallemiales</taxon>
        <taxon>Wallemiaceae</taxon>
        <taxon>Wallemia</taxon>
    </lineage>
</organism>
<accession>I4YGK8</accession>
<dbReference type="Proteomes" id="UP000005242">
    <property type="component" value="Unassembled WGS sequence"/>
</dbReference>
<dbReference type="GO" id="GO:0016226">
    <property type="term" value="P:iron-sulfur cluster assembly"/>
    <property type="evidence" value="ECO:0007669"/>
    <property type="project" value="InterPro"/>
</dbReference>
<keyword evidence="5" id="KW-1185">Reference proteome</keyword>
<dbReference type="InParanoid" id="I4YGK8"/>
<reference evidence="4 5" key="1">
    <citation type="journal article" date="2012" name="Fungal Genet. Biol.">
        <title>The genome of the xerotolerant mold Wallemia sebi reveals adaptations to osmotic stress and suggests cryptic sexual reproduction.</title>
        <authorList>
            <person name="Padamsee M."/>
            <person name="Kumar T.K.A."/>
            <person name="Riley R."/>
            <person name="Binder M."/>
            <person name="Boyd A."/>
            <person name="Calvo A.M."/>
            <person name="Furukawa K."/>
            <person name="Hesse C."/>
            <person name="Hohmann S."/>
            <person name="James T.Y."/>
            <person name="LaButti K."/>
            <person name="Lapidus A."/>
            <person name="Lindquist E."/>
            <person name="Lucas S."/>
            <person name="Miller K."/>
            <person name="Shantappa S."/>
            <person name="Grigoriev I.V."/>
            <person name="Hibbett D.S."/>
            <person name="McLaughlin D.J."/>
            <person name="Spatafora J.W."/>
            <person name="Aime M.C."/>
        </authorList>
    </citation>
    <scope>NUCLEOTIDE SEQUENCE [LARGE SCALE GENOMIC DNA]</scope>
    <source>
        <strain evidence="5">ATCC MYA-4683 / CBS 633.66</strain>
    </source>
</reference>
<dbReference type="STRING" id="671144.I4YGK8"/>
<dbReference type="InterPro" id="IPR008011">
    <property type="entry name" value="Complex1_LYR_dom"/>
</dbReference>
<evidence type="ECO:0000313" key="4">
    <source>
        <dbReference type="EMBL" id="EIM23100.1"/>
    </source>
</evidence>
<dbReference type="GeneID" id="18473553"/>
<dbReference type="PANTHER" id="PTHR13166">
    <property type="entry name" value="PROTEIN C6ORF149"/>
    <property type="match status" value="1"/>
</dbReference>
<name>I4YGK8_WALMC</name>
<dbReference type="RefSeq" id="XP_006957133.1">
    <property type="nucleotide sequence ID" value="XM_006957071.1"/>
</dbReference>
<gene>
    <name evidence="4" type="ORF">WALSEDRAFT_59778</name>
</gene>
<evidence type="ECO:0000256" key="2">
    <source>
        <dbReference type="SAM" id="MobiDB-lite"/>
    </source>
</evidence>
<dbReference type="EMBL" id="JH668226">
    <property type="protein sequence ID" value="EIM23100.1"/>
    <property type="molecule type" value="Genomic_DNA"/>
</dbReference>
<dbReference type="OrthoDB" id="275715at2759"/>
<dbReference type="GO" id="GO:0005739">
    <property type="term" value="C:mitochondrion"/>
    <property type="evidence" value="ECO:0007669"/>
    <property type="project" value="TreeGrafter"/>
</dbReference>
<feature type="domain" description="Complex 1 LYR protein" evidence="3">
    <location>
        <begin position="10"/>
        <end position="43"/>
    </location>
</feature>
<evidence type="ECO:0000256" key="1">
    <source>
        <dbReference type="ARBA" id="ARBA00009508"/>
    </source>
</evidence>
<dbReference type="eggNOG" id="KOG3801">
    <property type="taxonomic scope" value="Eukaryota"/>
</dbReference>
<proteinExistence type="inferred from homology"/>
<dbReference type="AlphaFoldDB" id="I4YGK8"/>
<dbReference type="HOGENOM" id="CLU_120076_2_0_1"/>
<dbReference type="OMA" id="RTRNKFR"/>
<sequence length="151" mass="16695">MTTEINRHHLLALYRALQRSATKFSSYNFRHYFLRRNRLAFREFLGVHPVGQPSSDSKASNPANLNAFYKEQRDQLDIVSRAAAVNRMFEGERLVVERPRIITSGGGAGMEASAGGAGQPVDPQHPRATEGGEPGETVNKAAYKDAPLNKN</sequence>
<evidence type="ECO:0000259" key="3">
    <source>
        <dbReference type="Pfam" id="PF05347"/>
    </source>
</evidence>
<feature type="region of interest" description="Disordered" evidence="2">
    <location>
        <begin position="105"/>
        <end position="151"/>
    </location>
</feature>
<dbReference type="CDD" id="cd20264">
    <property type="entry name" value="Complex1_LYR_LYRM4"/>
    <property type="match status" value="1"/>
</dbReference>
<comment type="similarity">
    <text evidence="1">Belongs to the complex I LYR family.</text>
</comment>